<keyword evidence="7" id="KW-0325">Glycoprotein</keyword>
<evidence type="ECO:0000256" key="5">
    <source>
        <dbReference type="ARBA" id="ARBA00022729"/>
    </source>
</evidence>
<evidence type="ECO:0000313" key="10">
    <source>
        <dbReference type="EMBL" id="APD74117.1"/>
    </source>
</evidence>
<dbReference type="GO" id="GO:0098552">
    <property type="term" value="C:side of membrane"/>
    <property type="evidence" value="ECO:0007669"/>
    <property type="project" value="UniProtKB-KW"/>
</dbReference>
<evidence type="ECO:0000256" key="8">
    <source>
        <dbReference type="ARBA" id="ARBA00023288"/>
    </source>
</evidence>
<accession>A0A1J0R890</accession>
<dbReference type="GO" id="GO:0005886">
    <property type="term" value="C:plasma membrane"/>
    <property type="evidence" value="ECO:0007669"/>
    <property type="project" value="UniProtKB-SubCell"/>
</dbReference>
<feature type="domain" description="Trypanosome variant surface glycoprotein B-type N-terminal" evidence="9">
    <location>
        <begin position="47"/>
        <end position="398"/>
    </location>
</feature>
<keyword evidence="4" id="KW-0336">GPI-anchor</keyword>
<evidence type="ECO:0000256" key="2">
    <source>
        <dbReference type="ARBA" id="ARBA00004609"/>
    </source>
</evidence>
<evidence type="ECO:0000256" key="1">
    <source>
        <dbReference type="ARBA" id="ARBA00002523"/>
    </source>
</evidence>
<organism evidence="10">
    <name type="scientific">Trypanosoma brucei</name>
    <dbReference type="NCBI Taxonomy" id="5691"/>
    <lineage>
        <taxon>Eukaryota</taxon>
        <taxon>Discoba</taxon>
        <taxon>Euglenozoa</taxon>
        <taxon>Kinetoplastea</taxon>
        <taxon>Metakinetoplastina</taxon>
        <taxon>Trypanosomatida</taxon>
        <taxon>Trypanosomatidae</taxon>
        <taxon>Trypanosoma</taxon>
    </lineage>
</organism>
<dbReference type="Pfam" id="PF13206">
    <property type="entry name" value="VSG_B"/>
    <property type="match status" value="1"/>
</dbReference>
<evidence type="ECO:0000256" key="6">
    <source>
        <dbReference type="ARBA" id="ARBA00023136"/>
    </source>
</evidence>
<dbReference type="VEuPathDB" id="TriTrypDB:Tb1125.11.18770"/>
<name>A0A1J0R890_9TRYP</name>
<dbReference type="VEuPathDB" id="TriTrypDB:Tb11.v5.0145"/>
<dbReference type="EMBL" id="KX700161">
    <property type="protein sequence ID" value="APD74117.1"/>
    <property type="molecule type" value="Genomic_DNA"/>
</dbReference>
<keyword evidence="8" id="KW-0449">Lipoprotein</keyword>
<reference evidence="10" key="1">
    <citation type="submission" date="2016-08" db="EMBL/GenBank/DDBJ databases">
        <title>VSG repertoire of Trypanosoma brucei EATRO 1125.</title>
        <authorList>
            <person name="Cross G.A."/>
        </authorList>
    </citation>
    <scope>NUCLEOTIDE SEQUENCE</scope>
    <source>
        <strain evidence="10">EATRO 1125</strain>
    </source>
</reference>
<keyword evidence="6" id="KW-0472">Membrane</keyword>
<evidence type="ECO:0000256" key="7">
    <source>
        <dbReference type="ARBA" id="ARBA00023180"/>
    </source>
</evidence>
<keyword evidence="3" id="KW-1003">Cell membrane</keyword>
<evidence type="ECO:0000259" key="9">
    <source>
        <dbReference type="Pfam" id="PF13206"/>
    </source>
</evidence>
<protein>
    <submittedName>
        <fullName evidence="10">Variant surface glycoprotein 1125.2651</fullName>
    </submittedName>
</protein>
<evidence type="ECO:0000256" key="3">
    <source>
        <dbReference type="ARBA" id="ARBA00022475"/>
    </source>
</evidence>
<dbReference type="VEuPathDB" id="TriTrypDB:Tb427_000228300"/>
<dbReference type="AlphaFoldDB" id="A0A1J0R890"/>
<keyword evidence="5" id="KW-0732">Signal</keyword>
<comment type="function">
    <text evidence="1">VSG forms a coat on the surface of the parasite. The trypanosome evades the immune response of the host by expressing a series of antigenically distinct VSGs from an estimated 1000 VSG genes.</text>
</comment>
<comment type="subcellular location">
    <subcellularLocation>
        <location evidence="2">Cell membrane</location>
        <topology evidence="2">Lipid-anchor</topology>
        <topology evidence="2">GPI-anchor</topology>
    </subcellularLocation>
</comment>
<sequence>MNSYRITLTFENIRAQEVAEKSKALEALLPVGLYQTRISVLRVACVAAFLAAPVMAGNMASGDNKAVHAALCDFFSMLGRDVNVPEVPAANEADYNFLHELNFSLAPQDWQRKFYEGDERTKVQPSATAAGIVKAGEDRWWPSWAKAATTLKKGAENNAVLAEAKKATSDTARRIAQTTIARLTEQAAEELGLYPARTGLRAELTQDAAREEITAAVLGSSKKTAANVDDTDVFGATIAGKGRAEVCEAKTATPNANSGLAMLACVCMAAATNPVADSACTKDLASAPQGTNGGDIGNTNLQKLLKSCGSKPATKVTAEEIRQALQHMKALIHGGDTDGYIGTKLGTDCSGSSASGMCVKFTALATSGDTVINHLTFISKVTNLASRLTALAEAAAEAS</sequence>
<evidence type="ECO:0000256" key="4">
    <source>
        <dbReference type="ARBA" id="ARBA00022622"/>
    </source>
</evidence>
<proteinExistence type="predicted"/>
<dbReference type="InterPro" id="IPR025932">
    <property type="entry name" value="Trypano_VSG_B_N_dom"/>
</dbReference>